<keyword evidence="4" id="KW-1185">Reference proteome</keyword>
<organism evidence="3 4">
    <name type="scientific">Posidoniimonas polymericola</name>
    <dbReference type="NCBI Taxonomy" id="2528002"/>
    <lineage>
        <taxon>Bacteria</taxon>
        <taxon>Pseudomonadati</taxon>
        <taxon>Planctomycetota</taxon>
        <taxon>Planctomycetia</taxon>
        <taxon>Pirellulales</taxon>
        <taxon>Lacipirellulaceae</taxon>
        <taxon>Posidoniimonas</taxon>
    </lineage>
</organism>
<dbReference type="PANTHER" id="PTHR35174:SF3">
    <property type="entry name" value="BLL7171 PROTEIN"/>
    <property type="match status" value="1"/>
</dbReference>
<dbReference type="PANTHER" id="PTHR35174">
    <property type="entry name" value="BLL7171 PROTEIN-RELATED"/>
    <property type="match status" value="1"/>
</dbReference>
<gene>
    <name evidence="3" type="ORF">Pla123a_32680</name>
</gene>
<feature type="domain" description="YCII-related" evidence="2">
    <location>
        <begin position="1"/>
        <end position="110"/>
    </location>
</feature>
<name>A0A5C5YHR1_9BACT</name>
<evidence type="ECO:0000313" key="4">
    <source>
        <dbReference type="Proteomes" id="UP000318478"/>
    </source>
</evidence>
<sequence>MKYLLLMYNREDAFTAEEMPVEMQNALAICHELHVESKYVAASPLEPVATAKSVRIRKGEGAVVDGPFAETKEQLGGYVLIDVPTLDEAIEVAARFPSAFRGTVEIRPLEEPPA</sequence>
<accession>A0A5C5YHR1</accession>
<dbReference type="AlphaFoldDB" id="A0A5C5YHR1"/>
<evidence type="ECO:0000259" key="2">
    <source>
        <dbReference type="Pfam" id="PF03795"/>
    </source>
</evidence>
<dbReference type="RefSeq" id="WP_146588811.1">
    <property type="nucleotide sequence ID" value="NZ_SJPO01000008.1"/>
</dbReference>
<reference evidence="3 4" key="1">
    <citation type="submission" date="2019-02" db="EMBL/GenBank/DDBJ databases">
        <title>Deep-cultivation of Planctomycetes and their phenomic and genomic characterization uncovers novel biology.</title>
        <authorList>
            <person name="Wiegand S."/>
            <person name="Jogler M."/>
            <person name="Boedeker C."/>
            <person name="Pinto D."/>
            <person name="Vollmers J."/>
            <person name="Rivas-Marin E."/>
            <person name="Kohn T."/>
            <person name="Peeters S.H."/>
            <person name="Heuer A."/>
            <person name="Rast P."/>
            <person name="Oberbeckmann S."/>
            <person name="Bunk B."/>
            <person name="Jeske O."/>
            <person name="Meyerdierks A."/>
            <person name="Storesund J.E."/>
            <person name="Kallscheuer N."/>
            <person name="Luecker S."/>
            <person name="Lage O.M."/>
            <person name="Pohl T."/>
            <person name="Merkel B.J."/>
            <person name="Hornburger P."/>
            <person name="Mueller R.-W."/>
            <person name="Bruemmer F."/>
            <person name="Labrenz M."/>
            <person name="Spormann A.M."/>
            <person name="Op Den Camp H."/>
            <person name="Overmann J."/>
            <person name="Amann R."/>
            <person name="Jetten M.S.M."/>
            <person name="Mascher T."/>
            <person name="Medema M.H."/>
            <person name="Devos D.P."/>
            <person name="Kaster A.-K."/>
            <person name="Ovreas L."/>
            <person name="Rohde M."/>
            <person name="Galperin M.Y."/>
            <person name="Jogler C."/>
        </authorList>
    </citation>
    <scope>NUCLEOTIDE SEQUENCE [LARGE SCALE GENOMIC DNA]</scope>
    <source>
        <strain evidence="3 4">Pla123a</strain>
    </source>
</reference>
<dbReference type="InterPro" id="IPR005545">
    <property type="entry name" value="YCII"/>
</dbReference>
<evidence type="ECO:0000313" key="3">
    <source>
        <dbReference type="EMBL" id="TWT74445.1"/>
    </source>
</evidence>
<comment type="similarity">
    <text evidence="1">Belongs to the YciI family.</text>
</comment>
<protein>
    <submittedName>
        <fullName evidence="3">YCII-related domain protein</fullName>
    </submittedName>
</protein>
<dbReference type="Proteomes" id="UP000318478">
    <property type="component" value="Unassembled WGS sequence"/>
</dbReference>
<dbReference type="OrthoDB" id="9807535at2"/>
<evidence type="ECO:0000256" key="1">
    <source>
        <dbReference type="ARBA" id="ARBA00007689"/>
    </source>
</evidence>
<dbReference type="Pfam" id="PF03795">
    <property type="entry name" value="YCII"/>
    <property type="match status" value="1"/>
</dbReference>
<dbReference type="EMBL" id="SJPO01000008">
    <property type="protein sequence ID" value="TWT74445.1"/>
    <property type="molecule type" value="Genomic_DNA"/>
</dbReference>
<dbReference type="SUPFAM" id="SSF54909">
    <property type="entry name" value="Dimeric alpha+beta barrel"/>
    <property type="match status" value="1"/>
</dbReference>
<comment type="caution">
    <text evidence="3">The sequence shown here is derived from an EMBL/GenBank/DDBJ whole genome shotgun (WGS) entry which is preliminary data.</text>
</comment>
<dbReference type="Gene3D" id="3.30.70.1060">
    <property type="entry name" value="Dimeric alpha+beta barrel"/>
    <property type="match status" value="1"/>
</dbReference>
<dbReference type="InterPro" id="IPR011008">
    <property type="entry name" value="Dimeric_a/b-barrel"/>
</dbReference>
<proteinExistence type="inferred from homology"/>